<dbReference type="RefSeq" id="WP_152067353.1">
    <property type="nucleotide sequence ID" value="NZ_CABWIF010000002.1"/>
</dbReference>
<dbReference type="EMBL" id="WWSR01000010">
    <property type="protein sequence ID" value="MZJ39655.1"/>
    <property type="molecule type" value="Genomic_DNA"/>
</dbReference>
<dbReference type="CDD" id="cd00009">
    <property type="entry name" value="AAA"/>
    <property type="match status" value="1"/>
</dbReference>
<gene>
    <name evidence="3" type="primary">dnaC_2</name>
    <name evidence="3" type="ORF">CKJAJONC_01143</name>
    <name evidence="2" type="ORF">GT464_06805</name>
</gene>
<dbReference type="InterPro" id="IPR003593">
    <property type="entry name" value="AAA+_ATPase"/>
</dbReference>
<dbReference type="Proteomes" id="UP000469380">
    <property type="component" value="Unassembled WGS sequence"/>
</dbReference>
<dbReference type="PANTHER" id="PTHR30050:SF4">
    <property type="entry name" value="ATP-BINDING PROTEIN RV3427C IN INSERTION SEQUENCE-RELATED"/>
    <property type="match status" value="1"/>
</dbReference>
<organism evidence="3 4">
    <name type="scientific">Collinsella aerofaciens</name>
    <dbReference type="NCBI Taxonomy" id="74426"/>
    <lineage>
        <taxon>Bacteria</taxon>
        <taxon>Bacillati</taxon>
        <taxon>Actinomycetota</taxon>
        <taxon>Coriobacteriia</taxon>
        <taxon>Coriobacteriales</taxon>
        <taxon>Coriobacteriaceae</taxon>
        <taxon>Collinsella</taxon>
    </lineage>
</organism>
<evidence type="ECO:0000259" key="1">
    <source>
        <dbReference type="SMART" id="SM00382"/>
    </source>
</evidence>
<feature type="domain" description="AAA+ ATPase" evidence="1">
    <location>
        <begin position="91"/>
        <end position="222"/>
    </location>
</feature>
<protein>
    <submittedName>
        <fullName evidence="2">ATP-binding protein</fullName>
    </submittedName>
    <submittedName>
        <fullName evidence="3">DNA replication protein DnaC</fullName>
    </submittedName>
</protein>
<dbReference type="PANTHER" id="PTHR30050">
    <property type="entry name" value="CHROMOSOMAL REPLICATION INITIATOR PROTEIN DNAA"/>
    <property type="match status" value="1"/>
</dbReference>
<dbReference type="EMBL" id="CABWIF010000002">
    <property type="protein sequence ID" value="VWL87498.1"/>
    <property type="molecule type" value="Genomic_DNA"/>
</dbReference>
<evidence type="ECO:0000313" key="4">
    <source>
        <dbReference type="Proteomes" id="UP000368032"/>
    </source>
</evidence>
<dbReference type="Pfam" id="PF01695">
    <property type="entry name" value="IstB_IS21"/>
    <property type="match status" value="1"/>
</dbReference>
<reference evidence="3 4" key="2">
    <citation type="submission" date="2019-10" db="EMBL/GenBank/DDBJ databases">
        <authorList>
            <person name="Wolf R A."/>
        </authorList>
    </citation>
    <scope>NUCLEOTIDE SEQUENCE [LARGE SCALE GENOMIC DNA]</scope>
    <source>
        <strain evidence="3">Collinsella_aerofaciens_DSM_13712</strain>
    </source>
</reference>
<dbReference type="Gene3D" id="3.40.50.300">
    <property type="entry name" value="P-loop containing nucleotide triphosphate hydrolases"/>
    <property type="match status" value="1"/>
</dbReference>
<accession>A0A5K1IKG1</accession>
<proteinExistence type="predicted"/>
<reference evidence="2 5" key="1">
    <citation type="journal article" date="2019" name="Nat. Med.">
        <title>A library of human gut bacterial isolates paired with longitudinal multiomics data enables mechanistic microbiome research.</title>
        <authorList>
            <person name="Poyet M."/>
            <person name="Groussin M."/>
            <person name="Gibbons S.M."/>
            <person name="Avila-Pacheco J."/>
            <person name="Jiang X."/>
            <person name="Kearney S.M."/>
            <person name="Perrotta A.R."/>
            <person name="Berdy B."/>
            <person name="Zhao S."/>
            <person name="Lieberman T.D."/>
            <person name="Swanson P.K."/>
            <person name="Smith M."/>
            <person name="Roesemann S."/>
            <person name="Alexander J.E."/>
            <person name="Rich S.A."/>
            <person name="Livny J."/>
            <person name="Vlamakis H."/>
            <person name="Clish C."/>
            <person name="Bullock K."/>
            <person name="Deik A."/>
            <person name="Scott J."/>
            <person name="Pierce K.A."/>
            <person name="Xavier R.J."/>
            <person name="Alm E.J."/>
        </authorList>
    </citation>
    <scope>NUCLEOTIDE SEQUENCE [LARGE SCALE GENOMIC DNA]</scope>
    <source>
        <strain evidence="2 5">BIOML-A20</strain>
    </source>
</reference>
<dbReference type="InterPro" id="IPR002611">
    <property type="entry name" value="IstB_ATP-bd"/>
</dbReference>
<keyword evidence="2" id="KW-0547">Nucleotide-binding</keyword>
<dbReference type="SMART" id="SM00382">
    <property type="entry name" value="AAA"/>
    <property type="match status" value="1"/>
</dbReference>
<dbReference type="Proteomes" id="UP000368032">
    <property type="component" value="Unassembled WGS sequence"/>
</dbReference>
<dbReference type="InterPro" id="IPR027417">
    <property type="entry name" value="P-loop_NTPase"/>
</dbReference>
<dbReference type="AlphaFoldDB" id="A0A5K1IKG1"/>
<keyword evidence="2" id="KW-0067">ATP-binding</keyword>
<dbReference type="SUPFAM" id="SSF52540">
    <property type="entry name" value="P-loop containing nucleoside triphosphate hydrolases"/>
    <property type="match status" value="1"/>
</dbReference>
<evidence type="ECO:0000313" key="5">
    <source>
        <dbReference type="Proteomes" id="UP000469380"/>
    </source>
</evidence>
<name>A0A5K1IKG1_9ACTN</name>
<evidence type="ECO:0000313" key="2">
    <source>
        <dbReference type="EMBL" id="MZJ39655.1"/>
    </source>
</evidence>
<evidence type="ECO:0000313" key="3">
    <source>
        <dbReference type="EMBL" id="VWL87498.1"/>
    </source>
</evidence>
<dbReference type="GO" id="GO:0006260">
    <property type="term" value="P:DNA replication"/>
    <property type="evidence" value="ECO:0007669"/>
    <property type="project" value="TreeGrafter"/>
</dbReference>
<sequence>MPSTTECPHCGAQLEVRYVVLAGRRTFCGWKPCGCPGAVAERDERSRLEARAKAEEAAAKRRRAYERAGIKPRFMTAASPMAEGIAAKVEQGRGAYICGPVGTGKTHLASAVARLLVDGGTSVRVTDMLGVLAAIKGTYGGDGTEDGVLSRLSRVGCLVLDDLGKESPTDWTLGQVFRVVNDRYENMRPVVVTTQYGKSDLIRRLAKNGDEETAVAIVSRLSEMCDKYELQGKDRRLSNGKR</sequence>
<dbReference type="GO" id="GO:0005524">
    <property type="term" value="F:ATP binding"/>
    <property type="evidence" value="ECO:0007669"/>
    <property type="project" value="UniProtKB-KW"/>
</dbReference>